<evidence type="ECO:0000313" key="7">
    <source>
        <dbReference type="Proteomes" id="UP001203058"/>
    </source>
</evidence>
<dbReference type="Proteomes" id="UP001203058">
    <property type="component" value="Unassembled WGS sequence"/>
</dbReference>
<dbReference type="SMART" id="SM00448">
    <property type="entry name" value="REC"/>
    <property type="match status" value="1"/>
</dbReference>
<dbReference type="InterPro" id="IPR039420">
    <property type="entry name" value="WalR-like"/>
</dbReference>
<evidence type="ECO:0000256" key="1">
    <source>
        <dbReference type="ARBA" id="ARBA00022553"/>
    </source>
</evidence>
<proteinExistence type="predicted"/>
<reference evidence="6 7" key="1">
    <citation type="submission" date="2022-03" db="EMBL/GenBank/DDBJ databases">
        <authorList>
            <person name="Jo J.-H."/>
            <person name="Im W.-T."/>
        </authorList>
    </citation>
    <scope>NUCLEOTIDE SEQUENCE [LARGE SCALE GENOMIC DNA]</scope>
    <source>
        <strain evidence="6 7">SM33</strain>
    </source>
</reference>
<dbReference type="SUPFAM" id="SSF52172">
    <property type="entry name" value="CheY-like"/>
    <property type="match status" value="1"/>
</dbReference>
<evidence type="ECO:0000256" key="3">
    <source>
        <dbReference type="PROSITE-ProRule" id="PRU00169"/>
    </source>
</evidence>
<keyword evidence="2" id="KW-0238">DNA-binding</keyword>
<gene>
    <name evidence="6" type="ORF">LZ016_06625</name>
</gene>
<dbReference type="InterPro" id="IPR058245">
    <property type="entry name" value="NreC/VraR/RcsB-like_REC"/>
</dbReference>
<dbReference type="CDD" id="cd17535">
    <property type="entry name" value="REC_NarL-like"/>
    <property type="match status" value="1"/>
</dbReference>
<dbReference type="InterPro" id="IPR016032">
    <property type="entry name" value="Sig_transdc_resp-reg_C-effctor"/>
</dbReference>
<dbReference type="SUPFAM" id="SSF46894">
    <property type="entry name" value="C-terminal effector domain of the bipartite response regulators"/>
    <property type="match status" value="1"/>
</dbReference>
<dbReference type="PANTHER" id="PTHR43214">
    <property type="entry name" value="TWO-COMPONENT RESPONSE REGULATOR"/>
    <property type="match status" value="1"/>
</dbReference>
<dbReference type="PRINTS" id="PR00038">
    <property type="entry name" value="HTHLUXR"/>
</dbReference>
<dbReference type="PROSITE" id="PS00622">
    <property type="entry name" value="HTH_LUXR_1"/>
    <property type="match status" value="1"/>
</dbReference>
<evidence type="ECO:0000259" key="5">
    <source>
        <dbReference type="PROSITE" id="PS50110"/>
    </source>
</evidence>
<name>A0ABS9VMK8_9SPHN</name>
<evidence type="ECO:0000313" key="6">
    <source>
        <dbReference type="EMBL" id="MCH8615774.1"/>
    </source>
</evidence>
<dbReference type="EMBL" id="JAKZHW010000001">
    <property type="protein sequence ID" value="MCH8615774.1"/>
    <property type="molecule type" value="Genomic_DNA"/>
</dbReference>
<feature type="domain" description="HTH luxR-type" evidence="4">
    <location>
        <begin position="139"/>
        <end position="204"/>
    </location>
</feature>
<protein>
    <submittedName>
        <fullName evidence="6">Response regulator transcription factor</fullName>
    </submittedName>
</protein>
<accession>A0ABS9VMK8</accession>
<dbReference type="PROSITE" id="PS50043">
    <property type="entry name" value="HTH_LUXR_2"/>
    <property type="match status" value="1"/>
</dbReference>
<dbReference type="CDD" id="cd06170">
    <property type="entry name" value="LuxR_C_like"/>
    <property type="match status" value="1"/>
</dbReference>
<dbReference type="Pfam" id="PF00196">
    <property type="entry name" value="GerE"/>
    <property type="match status" value="1"/>
</dbReference>
<dbReference type="Pfam" id="PF00072">
    <property type="entry name" value="Response_reg"/>
    <property type="match status" value="1"/>
</dbReference>
<sequence>MRILLADDHPMIRTAIEALLRGTAFEIVGQAATGEEALQKVEQLDPDILLLDLQMPGGTGMDVLRRVRSDGQKLRVVLLTAAIDDASLIEARSLKVQGMVLKNSDPAYLLDCLERVSKGGRWQDPELVERTKRISQMFADREGPALSPRERELINLVRQGLRNREIAEKLGVTEGTIKVYLHNVFEKLGVGSRTELAIRADEFLAESYLRN</sequence>
<keyword evidence="7" id="KW-1185">Reference proteome</keyword>
<comment type="caution">
    <text evidence="6">The sequence shown here is derived from an EMBL/GenBank/DDBJ whole genome shotgun (WGS) entry which is preliminary data.</text>
</comment>
<feature type="domain" description="Response regulatory" evidence="5">
    <location>
        <begin position="2"/>
        <end position="117"/>
    </location>
</feature>
<dbReference type="InterPro" id="IPR001789">
    <property type="entry name" value="Sig_transdc_resp-reg_receiver"/>
</dbReference>
<dbReference type="Gene3D" id="3.40.50.2300">
    <property type="match status" value="1"/>
</dbReference>
<dbReference type="RefSeq" id="WP_241446616.1">
    <property type="nucleotide sequence ID" value="NZ_JAKZHW010000001.1"/>
</dbReference>
<dbReference type="InterPro" id="IPR011006">
    <property type="entry name" value="CheY-like_superfamily"/>
</dbReference>
<evidence type="ECO:0000259" key="4">
    <source>
        <dbReference type="PROSITE" id="PS50043"/>
    </source>
</evidence>
<evidence type="ECO:0000256" key="2">
    <source>
        <dbReference type="ARBA" id="ARBA00023125"/>
    </source>
</evidence>
<feature type="modified residue" description="4-aspartylphosphate" evidence="3">
    <location>
        <position position="52"/>
    </location>
</feature>
<dbReference type="PROSITE" id="PS50110">
    <property type="entry name" value="RESPONSE_REGULATORY"/>
    <property type="match status" value="1"/>
</dbReference>
<dbReference type="PANTHER" id="PTHR43214:SF38">
    <property type="entry name" value="NITRATE_NITRITE RESPONSE REGULATOR PROTEIN NARL"/>
    <property type="match status" value="1"/>
</dbReference>
<dbReference type="SMART" id="SM00421">
    <property type="entry name" value="HTH_LUXR"/>
    <property type="match status" value="1"/>
</dbReference>
<keyword evidence="1 3" id="KW-0597">Phosphoprotein</keyword>
<organism evidence="6 7">
    <name type="scientific">Sphingomonas telluris</name>
    <dbReference type="NCBI Taxonomy" id="2907998"/>
    <lineage>
        <taxon>Bacteria</taxon>
        <taxon>Pseudomonadati</taxon>
        <taxon>Pseudomonadota</taxon>
        <taxon>Alphaproteobacteria</taxon>
        <taxon>Sphingomonadales</taxon>
        <taxon>Sphingomonadaceae</taxon>
        <taxon>Sphingomonas</taxon>
    </lineage>
</organism>
<dbReference type="InterPro" id="IPR000792">
    <property type="entry name" value="Tscrpt_reg_LuxR_C"/>
</dbReference>